<name>A0A381W056_9ZZZZ</name>
<organism evidence="1">
    <name type="scientific">marine metagenome</name>
    <dbReference type="NCBI Taxonomy" id="408172"/>
    <lineage>
        <taxon>unclassified sequences</taxon>
        <taxon>metagenomes</taxon>
        <taxon>ecological metagenomes</taxon>
    </lineage>
</organism>
<gene>
    <name evidence="1" type="ORF">METZ01_LOCUS98127</name>
</gene>
<proteinExistence type="predicted"/>
<accession>A0A381W056</accession>
<dbReference type="EMBL" id="UINC01010150">
    <property type="protein sequence ID" value="SVA45273.1"/>
    <property type="molecule type" value="Genomic_DNA"/>
</dbReference>
<sequence>MKDVFSIIWRLTKQLSDSPFEEERIRELRPIDYILDYYTNPMKDIEDPRDNKKYVIEWKDEDGRIKEIERYNAIVNGYNDEIKNNKTEFFQLLPVDDKAHSPSELGYNEPIDDFDPIPLWAFNCIPKLSRDKSSRRGRLMVDDEELYKLHYDEPQDADKFVKHLNKQIFDYIQSKFQSANKKGAWSKHNMWFEPNRRFLEWFDLKDTDPESERNGIPGSLSKWAKEVVRLLLKNGEMKHQDILIELDVLPKSYNHLSKIFKTPDAKEFFQSEIVNNKSYYSLRDPSKFK</sequence>
<dbReference type="AlphaFoldDB" id="A0A381W056"/>
<reference evidence="1" key="1">
    <citation type="submission" date="2018-05" db="EMBL/GenBank/DDBJ databases">
        <authorList>
            <person name="Lanie J.A."/>
            <person name="Ng W.-L."/>
            <person name="Kazmierczak K.M."/>
            <person name="Andrzejewski T.M."/>
            <person name="Davidsen T.M."/>
            <person name="Wayne K.J."/>
            <person name="Tettelin H."/>
            <person name="Glass J.I."/>
            <person name="Rusch D."/>
            <person name="Podicherti R."/>
            <person name="Tsui H.-C.T."/>
            <person name="Winkler M.E."/>
        </authorList>
    </citation>
    <scope>NUCLEOTIDE SEQUENCE</scope>
</reference>
<protein>
    <submittedName>
        <fullName evidence="1">Uncharacterized protein</fullName>
    </submittedName>
</protein>
<evidence type="ECO:0000313" key="1">
    <source>
        <dbReference type="EMBL" id="SVA45273.1"/>
    </source>
</evidence>